<dbReference type="Proteomes" id="UP000566071">
    <property type="component" value="Unassembled WGS sequence"/>
</dbReference>
<keyword evidence="1" id="KW-0732">Signal</keyword>
<evidence type="ECO:0000313" key="3">
    <source>
        <dbReference type="Proteomes" id="UP000566071"/>
    </source>
</evidence>
<name>A0ABX1W2T7_9SPHI</name>
<feature type="chain" id="PRO_5046876051" evidence="1">
    <location>
        <begin position="19"/>
        <end position="84"/>
    </location>
</feature>
<comment type="caution">
    <text evidence="2">The sequence shown here is derived from an EMBL/GenBank/DDBJ whole genome shotgun (WGS) entry which is preliminary data.</text>
</comment>
<evidence type="ECO:0000313" key="2">
    <source>
        <dbReference type="EMBL" id="NNU33544.1"/>
    </source>
</evidence>
<accession>A0ABX1W2T7</accession>
<dbReference type="EMBL" id="JABFCR010000013">
    <property type="protein sequence ID" value="NNU33544.1"/>
    <property type="molecule type" value="Genomic_DNA"/>
</dbReference>
<gene>
    <name evidence="2" type="ORF">HK413_04205</name>
</gene>
<keyword evidence="3" id="KW-1185">Reference proteome</keyword>
<reference evidence="2 3" key="1">
    <citation type="submission" date="2020-05" db="EMBL/GenBank/DDBJ databases">
        <authorList>
            <person name="Khan S.A."/>
            <person name="Jeon C.O."/>
            <person name="Chun B.H."/>
        </authorList>
    </citation>
    <scope>NUCLEOTIDE SEQUENCE [LARGE SCALE GENOMIC DNA]</scope>
    <source>
        <strain evidence="2 3">S1162</strain>
    </source>
</reference>
<organism evidence="2 3">
    <name type="scientific">Mucilaginibacter humi</name>
    <dbReference type="NCBI Taxonomy" id="2732510"/>
    <lineage>
        <taxon>Bacteria</taxon>
        <taxon>Pseudomonadati</taxon>
        <taxon>Bacteroidota</taxon>
        <taxon>Sphingobacteriia</taxon>
        <taxon>Sphingobacteriales</taxon>
        <taxon>Sphingobacteriaceae</taxon>
        <taxon>Mucilaginibacter</taxon>
    </lineage>
</organism>
<proteinExistence type="predicted"/>
<evidence type="ECO:0000256" key="1">
    <source>
        <dbReference type="SAM" id="SignalP"/>
    </source>
</evidence>
<feature type="signal peptide" evidence="1">
    <location>
        <begin position="1"/>
        <end position="18"/>
    </location>
</feature>
<sequence>MKYLIGILFLLATATAFGQTTDKPLVQFTGITRNTDTTHAIVPYVNITNVTTKNRFIYLITKAISLSWRTSRIPCALAAWAMCR</sequence>
<dbReference type="RefSeq" id="WP_175269239.1">
    <property type="nucleotide sequence ID" value="NZ_JABFCR010000013.1"/>
</dbReference>
<protein>
    <submittedName>
        <fullName evidence="2">Uncharacterized protein</fullName>
    </submittedName>
</protein>